<evidence type="ECO:0000313" key="1">
    <source>
        <dbReference type="EMBL" id="CBJ79798.1"/>
    </source>
</evidence>
<sequence length="49" mass="5917">MEFHPLYRFNTYKSDIDGMSKYILFKWVVYLSILIMNDISPCLTINNHM</sequence>
<dbReference type="STRING" id="406818.XBJ1_0657"/>
<dbReference type="Proteomes" id="UP000002045">
    <property type="component" value="Chromosome"/>
</dbReference>
<organism evidence="1 2">
    <name type="scientific">Xenorhabdus bovienii (strain SS-2004)</name>
    <name type="common">Xenorhabdus nematophila subsp. bovienii</name>
    <dbReference type="NCBI Taxonomy" id="406818"/>
    <lineage>
        <taxon>Bacteria</taxon>
        <taxon>Pseudomonadati</taxon>
        <taxon>Pseudomonadota</taxon>
        <taxon>Gammaproteobacteria</taxon>
        <taxon>Enterobacterales</taxon>
        <taxon>Morganellaceae</taxon>
        <taxon>Xenorhabdus</taxon>
    </lineage>
</organism>
<protein>
    <submittedName>
        <fullName evidence="1">Uncharacterized protein</fullName>
    </submittedName>
</protein>
<dbReference type="KEGG" id="xbo:XBJ1_0657"/>
<dbReference type="HOGENOM" id="CLU_3142336_0_0_6"/>
<proteinExistence type="predicted"/>
<name>D3UZF5_XENBS</name>
<accession>D3UZF5</accession>
<dbReference type="AlphaFoldDB" id="D3UZF5"/>
<gene>
    <name evidence="1" type="ordered locus">XBJ1_0657</name>
</gene>
<dbReference type="EMBL" id="FN667741">
    <property type="protein sequence ID" value="CBJ79798.1"/>
    <property type="molecule type" value="Genomic_DNA"/>
</dbReference>
<evidence type="ECO:0000313" key="2">
    <source>
        <dbReference type="Proteomes" id="UP000002045"/>
    </source>
</evidence>
<reference evidence="1" key="1">
    <citation type="journal article" date="2011" name="PLoS ONE">
        <title>The entomopathogenic bacterial endosymbionts xenorhabdus and photorhabdus: convergent lifestyles from divergent genomes.</title>
        <authorList>
            <person name="Chaston J.M."/>
            <person name="Suen G."/>
            <person name="Tucker S.L."/>
            <person name="Andersen A.W."/>
            <person name="Bhasin A."/>
            <person name="Bode E."/>
            <person name="Bode H.B."/>
            <person name="Brachmann A.O."/>
            <person name="Cowles C.E."/>
            <person name="Cowles K.N."/>
            <person name="Darby C."/>
            <person name="de Leon L."/>
            <person name="Drace K."/>
            <person name="Du Z."/>
            <person name="Givaudan A."/>
            <person name="Herbert Tran E.E."/>
            <person name="Jewell K.A."/>
            <person name="Knack J.J."/>
            <person name="Krasomil-Osterfeld K.C."/>
            <person name="Kukor R."/>
            <person name="Lanois A."/>
            <person name="Latreille P."/>
            <person name="Leimgruber N.K."/>
            <person name="Lipke C.M."/>
            <person name="Liu R."/>
            <person name="Lu X."/>
            <person name="Martens E.C."/>
            <person name="Marri P.R."/>
            <person name="Medigue C."/>
            <person name="Menard M.L."/>
            <person name="Miller N.M."/>
            <person name="Morales-Soto N."/>
            <person name="Norton S."/>
            <person name="Ogier J.C."/>
            <person name="Orchard S.S."/>
            <person name="Park D."/>
            <person name="Park Y."/>
            <person name="Qurollo B.A."/>
            <person name="Sugar D.R."/>
            <person name="Richards G.R."/>
            <person name="Rouy Z."/>
            <person name="Slominski B."/>
            <person name="Slominski K."/>
            <person name="Snyder H."/>
            <person name="Tjaden B.C."/>
            <person name="van der Hoeven R."/>
            <person name="Welch R.D."/>
            <person name="Wheeler C."/>
            <person name="Xiang B."/>
            <person name="Barbazuk B."/>
            <person name="Gaudriault S."/>
            <person name="Goodner B."/>
            <person name="Slater S.C."/>
            <person name="Forst S."/>
            <person name="Goldman B.S."/>
            <person name="Goodrich-Blair H."/>
        </authorList>
    </citation>
    <scope>NUCLEOTIDE SEQUENCE [LARGE SCALE GENOMIC DNA]</scope>
    <source>
        <strain evidence="1">SS-2004</strain>
    </source>
</reference>